<dbReference type="Gene3D" id="2.120.10.10">
    <property type="match status" value="1"/>
</dbReference>
<dbReference type="EMBL" id="JBHTBZ010000012">
    <property type="protein sequence ID" value="MFC7459713.1"/>
    <property type="molecule type" value="Genomic_DNA"/>
</dbReference>
<dbReference type="SUPFAM" id="SSF50939">
    <property type="entry name" value="Sialidases"/>
    <property type="match status" value="1"/>
</dbReference>
<feature type="chain" id="PRO_5047462036" evidence="1">
    <location>
        <begin position="21"/>
        <end position="583"/>
    </location>
</feature>
<reference evidence="3" key="1">
    <citation type="journal article" date="2019" name="Int. J. Syst. Evol. Microbiol.">
        <title>The Global Catalogue of Microorganisms (GCM) 10K type strain sequencing project: providing services to taxonomists for standard genome sequencing and annotation.</title>
        <authorList>
            <consortium name="The Broad Institute Genomics Platform"/>
            <consortium name="The Broad Institute Genome Sequencing Center for Infectious Disease"/>
            <person name="Wu L."/>
            <person name="Ma J."/>
        </authorList>
    </citation>
    <scope>NUCLEOTIDE SEQUENCE [LARGE SCALE GENOMIC DNA]</scope>
    <source>
        <strain evidence="3">CCUG 53903</strain>
    </source>
</reference>
<keyword evidence="2" id="KW-0326">Glycosidase</keyword>
<accession>A0ABW2S8F0</accession>
<evidence type="ECO:0000313" key="2">
    <source>
        <dbReference type="EMBL" id="MFC7459713.1"/>
    </source>
</evidence>
<dbReference type="PROSITE" id="PS51257">
    <property type="entry name" value="PROKAR_LIPOPROTEIN"/>
    <property type="match status" value="1"/>
</dbReference>
<organism evidence="2 3">
    <name type="scientific">Hydrogenophaga defluvii</name>
    <dbReference type="NCBI Taxonomy" id="249410"/>
    <lineage>
        <taxon>Bacteria</taxon>
        <taxon>Pseudomonadati</taxon>
        <taxon>Pseudomonadota</taxon>
        <taxon>Betaproteobacteria</taxon>
        <taxon>Burkholderiales</taxon>
        <taxon>Comamonadaceae</taxon>
        <taxon>Hydrogenophaga</taxon>
    </lineage>
</organism>
<protein>
    <submittedName>
        <fullName evidence="2">Sialidase family protein</fullName>
        <ecNumber evidence="2">3.2.1.-</ecNumber>
    </submittedName>
</protein>
<sequence>MSGSKRTLTAAALLAVSVLAGCSVADKKAGGYVSATPIHRDAAWAAVQSPDGDIRLAYYDAKRQLYLANPEKGTVEMPFHSPNVDRASSGLALAWVGGRAFVGFRDKEPQRDVFVAPFDEPKALVGLGAETIPLSRLKMAPRGDKLASIWYGEEEVPSGKVFHVYYRELDAKGKPLAVAERLFEGIYPTMSLTPSGRVTAVSWVKDNGKDRIIARSKNGDQPFGAEIQVADIAPVTPLLEAINDGERTLAFWHAQYGRDLQDFRLEGAYTDDGAKWERFHLKAFDGLDIETGDFAADGQGNIAVVASVVKPQERQVAKKKVLLAVSHDRGKTWSDAIELRQDEVQKDKPYSHARAPKVAFLGAGQLFVAWQDWRSLRSAVQFSYSEDAGRTWKINDQRLTEKATEQEGLGLFSKSLFAHENTLRIVTEQMTSDAIEEKHLRIHTVTRDQLTNWKPTQSLPPPNRERLEQRVIAYWKALQAREFETTYSMLDPYFRARMKFDVYKENLGKIEYRDPVLKLSEFAGPIALAVTKMTVEVKPFVVNNRTMKMDPAEREIPTRWLWIDGDWYLEFYQESRDLRFTPF</sequence>
<feature type="signal peptide" evidence="1">
    <location>
        <begin position="1"/>
        <end position="20"/>
    </location>
</feature>
<dbReference type="SUPFAM" id="SSF63829">
    <property type="entry name" value="Calcium-dependent phosphotriesterase"/>
    <property type="match status" value="1"/>
</dbReference>
<evidence type="ECO:0000256" key="1">
    <source>
        <dbReference type="SAM" id="SignalP"/>
    </source>
</evidence>
<name>A0ABW2S8F0_9BURK</name>
<keyword evidence="2" id="KW-0378">Hydrolase</keyword>
<proteinExistence type="predicted"/>
<keyword evidence="1" id="KW-0732">Signal</keyword>
<evidence type="ECO:0000313" key="3">
    <source>
        <dbReference type="Proteomes" id="UP001596457"/>
    </source>
</evidence>
<gene>
    <name evidence="2" type="ORF">ACFQU0_04640</name>
</gene>
<comment type="caution">
    <text evidence="2">The sequence shown here is derived from an EMBL/GenBank/DDBJ whole genome shotgun (WGS) entry which is preliminary data.</text>
</comment>
<dbReference type="CDD" id="cd15482">
    <property type="entry name" value="Sialidase_non-viral"/>
    <property type="match status" value="1"/>
</dbReference>
<keyword evidence="3" id="KW-1185">Reference proteome</keyword>
<dbReference type="Proteomes" id="UP001596457">
    <property type="component" value="Unassembled WGS sequence"/>
</dbReference>
<dbReference type="GO" id="GO:0016798">
    <property type="term" value="F:hydrolase activity, acting on glycosyl bonds"/>
    <property type="evidence" value="ECO:0007669"/>
    <property type="project" value="UniProtKB-KW"/>
</dbReference>
<dbReference type="InterPro" id="IPR036278">
    <property type="entry name" value="Sialidase_sf"/>
</dbReference>
<dbReference type="EC" id="3.2.1.-" evidence="2"/>